<dbReference type="AlphaFoldDB" id="A0A3G9IJF5"/>
<protein>
    <recommendedName>
        <fullName evidence="3">DUF1697 domain-containing protein</fullName>
    </recommendedName>
</protein>
<evidence type="ECO:0000313" key="1">
    <source>
        <dbReference type="EMBL" id="BBH16195.1"/>
    </source>
</evidence>
<accession>A0A3G9IJF5</accession>
<dbReference type="Gene3D" id="3.30.70.1260">
    <property type="entry name" value="bacterial protein sp0830 like"/>
    <property type="match status" value="1"/>
</dbReference>
<dbReference type="OrthoDB" id="9806494at2"/>
<dbReference type="PIRSF" id="PIRSF008502">
    <property type="entry name" value="UCP008502"/>
    <property type="match status" value="1"/>
</dbReference>
<organism evidence="1 2">
    <name type="scientific">Nocardioides baekrokdamisoli</name>
    <dbReference type="NCBI Taxonomy" id="1804624"/>
    <lineage>
        <taxon>Bacteria</taxon>
        <taxon>Bacillati</taxon>
        <taxon>Actinomycetota</taxon>
        <taxon>Actinomycetes</taxon>
        <taxon>Propionibacteriales</taxon>
        <taxon>Nocardioidaceae</taxon>
        <taxon>Nocardioides</taxon>
    </lineage>
</organism>
<reference evidence="1 2" key="1">
    <citation type="submission" date="2018-11" db="EMBL/GenBank/DDBJ databases">
        <title>Complete genome sequence of Nocardioides baekrokdamisoli strain KCTC 39748.</title>
        <authorList>
            <person name="Kang S.W."/>
            <person name="Lee K.C."/>
            <person name="Kim K.K."/>
            <person name="Kim J.S."/>
            <person name="Kim D.S."/>
            <person name="Ko S.H."/>
            <person name="Yang S.H."/>
            <person name="Shin Y.K."/>
            <person name="Lee J.S."/>
        </authorList>
    </citation>
    <scope>NUCLEOTIDE SEQUENCE [LARGE SCALE GENOMIC DNA]</scope>
    <source>
        <strain evidence="1 2">KCTC 39748</strain>
    </source>
</reference>
<gene>
    <name evidence="1" type="ORF">Back2_04820</name>
</gene>
<sequence>MAARYVALLRGINVGGRNPVKMATLAKGLTDVGHRDVRTYINSGNVVFTADQAPTESELEALLAERFGFAIPVLLRDRAAYAATVEAAPIEFADDTLRRDVLFLKDTTTPAEAMAALPDLTDGVDQVWPGPRALYFARLDAEASRSRLAKIVGTPIYRDISARNWRTTRTLLELLDA</sequence>
<dbReference type="PANTHER" id="PTHR36439:SF1">
    <property type="entry name" value="DUF1697 DOMAIN-CONTAINING PROTEIN"/>
    <property type="match status" value="1"/>
</dbReference>
<dbReference type="InterPro" id="IPR012545">
    <property type="entry name" value="DUF1697"/>
</dbReference>
<dbReference type="PANTHER" id="PTHR36439">
    <property type="entry name" value="BLL4334 PROTEIN"/>
    <property type="match status" value="1"/>
</dbReference>
<keyword evidence="2" id="KW-1185">Reference proteome</keyword>
<dbReference type="Gene3D" id="3.30.70.1280">
    <property type="entry name" value="SP0830-like domains"/>
    <property type="match status" value="1"/>
</dbReference>
<dbReference type="Proteomes" id="UP000271573">
    <property type="component" value="Chromosome"/>
</dbReference>
<evidence type="ECO:0000313" key="2">
    <source>
        <dbReference type="Proteomes" id="UP000271573"/>
    </source>
</evidence>
<dbReference type="EMBL" id="AP019307">
    <property type="protein sequence ID" value="BBH16195.1"/>
    <property type="molecule type" value="Genomic_DNA"/>
</dbReference>
<name>A0A3G9IJF5_9ACTN</name>
<dbReference type="Pfam" id="PF08002">
    <property type="entry name" value="DUF1697"/>
    <property type="match status" value="1"/>
</dbReference>
<dbReference type="RefSeq" id="WP_125566429.1">
    <property type="nucleotide sequence ID" value="NZ_AP019307.1"/>
</dbReference>
<dbReference type="SUPFAM" id="SSF160379">
    <property type="entry name" value="SP0830-like"/>
    <property type="match status" value="1"/>
</dbReference>
<dbReference type="KEGG" id="nbe:Back2_04820"/>
<proteinExistence type="predicted"/>
<evidence type="ECO:0008006" key="3">
    <source>
        <dbReference type="Google" id="ProtNLM"/>
    </source>
</evidence>